<dbReference type="KEGG" id="dfn:CVE23_15820"/>
<proteinExistence type="predicted"/>
<dbReference type="InterPro" id="IPR009797">
    <property type="entry name" value="DUF1367"/>
</dbReference>
<sequence length="197" mass="21968">MAQLSLVKSPGGILVPSTPDTREYLNRLAVGAVICCEFKKARNPAFHRKYFSLLGLGFDYWEPAGGAISQSERDFVRGFVRYLASYAGAEDAISAVADEYCETTGRQRAANISGTKSFDAFRRWVTTEAGHYDAYIMPDGSVQREARSVSFAKMDDLEFNDLYRATLDVLWNFILRRSFPSQQSAENAAAQLLEYAA</sequence>
<dbReference type="Pfam" id="PF07105">
    <property type="entry name" value="DUF1367"/>
    <property type="match status" value="1"/>
</dbReference>
<organism evidence="1 2">
    <name type="scientific">Dickeya fangzhongdai</name>
    <dbReference type="NCBI Taxonomy" id="1778540"/>
    <lineage>
        <taxon>Bacteria</taxon>
        <taxon>Pseudomonadati</taxon>
        <taxon>Pseudomonadota</taxon>
        <taxon>Gammaproteobacteria</taxon>
        <taxon>Enterobacterales</taxon>
        <taxon>Pectobacteriaceae</taxon>
        <taxon>Dickeya</taxon>
    </lineage>
</organism>
<evidence type="ECO:0008006" key="3">
    <source>
        <dbReference type="Google" id="ProtNLM"/>
    </source>
</evidence>
<evidence type="ECO:0000313" key="2">
    <source>
        <dbReference type="Proteomes" id="UP000231901"/>
    </source>
</evidence>
<dbReference type="EMBL" id="CP025003">
    <property type="protein sequence ID" value="ATZ95316.1"/>
    <property type="molecule type" value="Genomic_DNA"/>
</dbReference>
<keyword evidence="2" id="KW-1185">Reference proteome</keyword>
<accession>A0A2K8QPB7</accession>
<dbReference type="Proteomes" id="UP000231901">
    <property type="component" value="Chromosome"/>
</dbReference>
<name>A0A2K8QPB7_9GAMM</name>
<dbReference type="GeneID" id="66565789"/>
<gene>
    <name evidence="1" type="ORF">CVE23_15820</name>
</gene>
<evidence type="ECO:0000313" key="1">
    <source>
        <dbReference type="EMBL" id="ATZ95316.1"/>
    </source>
</evidence>
<dbReference type="AlphaFoldDB" id="A0A2K8QPB7"/>
<protein>
    <recommendedName>
        <fullName evidence="3">DUF1367 domain-containing protein</fullName>
    </recommendedName>
</protein>
<reference evidence="2" key="1">
    <citation type="journal article" date="2018" name="Genome Announc.">
        <title>Complete genome sequence of a Dickeya fangzhongdai type strain causing bleeding canker of pear tree trunks.</title>
        <authorList>
            <person name="Zhao Y."/>
            <person name="Tian Y."/>
            <person name="Li X."/>
            <person name="Hu B."/>
        </authorList>
    </citation>
    <scope>NUCLEOTIDE SEQUENCE [LARGE SCALE GENOMIC DNA]</scope>
    <source>
        <strain evidence="2">DSM 101947</strain>
    </source>
</reference>
<dbReference type="RefSeq" id="WP_100849908.1">
    <property type="nucleotide sequence ID" value="NZ_BMJF01000006.1"/>
</dbReference>